<dbReference type="AlphaFoldDB" id="A0AA96J683"/>
<dbReference type="InterPro" id="IPR035901">
    <property type="entry name" value="GIY-YIG_endonuc_sf"/>
</dbReference>
<sequence length="100" mass="12217">MIEYTEGIYTYYVYILTNKSRSVLYTGVTNNLKTRLQQHREKTNLNSFTSKYNVHYLIYFEKFTWIQLAIEREKEIKNLSRAKKLALIMEQNPNMDFWEF</sequence>
<dbReference type="Gene3D" id="3.40.1440.10">
    <property type="entry name" value="GIY-YIG endonuclease"/>
    <property type="match status" value="1"/>
</dbReference>
<proteinExistence type="inferred from homology"/>
<dbReference type="PANTHER" id="PTHR34477:SF5">
    <property type="entry name" value="BSL5627 PROTEIN"/>
    <property type="match status" value="1"/>
</dbReference>
<reference evidence="4 5" key="1">
    <citation type="submission" date="2023-09" db="EMBL/GenBank/DDBJ databases">
        <title>Flavobacterium sp. a novel bacteria isolate from Pepper rhizosphere.</title>
        <authorList>
            <person name="Peng Y."/>
            <person name="Lee J."/>
        </authorList>
    </citation>
    <scope>NUCLEOTIDE SEQUENCE [LARGE SCALE GENOMIC DNA]</scope>
    <source>
        <strain evidence="3">PMR2A8</strain>
        <strain evidence="4 5">PMTSA4</strain>
    </source>
</reference>
<keyword evidence="5" id="KW-1185">Reference proteome</keyword>
<dbReference type="SUPFAM" id="SSF82771">
    <property type="entry name" value="GIY-YIG endonuclease"/>
    <property type="match status" value="1"/>
</dbReference>
<dbReference type="SMART" id="SM00465">
    <property type="entry name" value="GIYc"/>
    <property type="match status" value="1"/>
</dbReference>
<gene>
    <name evidence="4" type="ORF">RN605_01785</name>
    <name evidence="3" type="ORF">RN608_08485</name>
</gene>
<name>A0AA96J683_9FLAO</name>
<evidence type="ECO:0000259" key="2">
    <source>
        <dbReference type="PROSITE" id="PS50164"/>
    </source>
</evidence>
<protein>
    <submittedName>
        <fullName evidence="4">GIY-YIG nuclease family protein</fullName>
    </submittedName>
</protein>
<dbReference type="EMBL" id="CP134878">
    <property type="protein sequence ID" value="WNM20410.1"/>
    <property type="molecule type" value="Genomic_DNA"/>
</dbReference>
<accession>A0AA96F0M3</accession>
<comment type="similarity">
    <text evidence="1">Belongs to the UPF0213 family.</text>
</comment>
<evidence type="ECO:0000313" key="5">
    <source>
        <dbReference type="Proteomes" id="UP001304515"/>
    </source>
</evidence>
<evidence type="ECO:0000313" key="4">
    <source>
        <dbReference type="EMBL" id="WNM23115.1"/>
    </source>
</evidence>
<evidence type="ECO:0000313" key="3">
    <source>
        <dbReference type="EMBL" id="WNM20410.1"/>
    </source>
</evidence>
<dbReference type="Proteomes" id="UP001304515">
    <property type="component" value="Chromosome"/>
</dbReference>
<dbReference type="RefSeq" id="WP_313325778.1">
    <property type="nucleotide sequence ID" value="NZ_CP134878.1"/>
</dbReference>
<dbReference type="EMBL" id="CP134890">
    <property type="protein sequence ID" value="WNM23115.1"/>
    <property type="molecule type" value="Genomic_DNA"/>
</dbReference>
<dbReference type="CDD" id="cd10448">
    <property type="entry name" value="GIY-YIG_unchar_3"/>
    <property type="match status" value="1"/>
</dbReference>
<dbReference type="Pfam" id="PF01541">
    <property type="entry name" value="GIY-YIG"/>
    <property type="match status" value="1"/>
</dbReference>
<feature type="domain" description="GIY-YIG" evidence="2">
    <location>
        <begin position="9"/>
        <end position="86"/>
    </location>
</feature>
<dbReference type="PROSITE" id="PS50164">
    <property type="entry name" value="GIY_YIG"/>
    <property type="match status" value="1"/>
</dbReference>
<dbReference type="KEGG" id="fcj:RN605_01785"/>
<evidence type="ECO:0000256" key="1">
    <source>
        <dbReference type="ARBA" id="ARBA00007435"/>
    </source>
</evidence>
<dbReference type="InterPro" id="IPR000305">
    <property type="entry name" value="GIY-YIG_endonuc"/>
</dbReference>
<dbReference type="PANTHER" id="PTHR34477">
    <property type="entry name" value="UPF0213 PROTEIN YHBQ"/>
    <property type="match status" value="1"/>
</dbReference>
<organism evidence="4 5">
    <name type="scientific">Flavobacterium capsici</name>
    <dbReference type="NCBI Taxonomy" id="3075618"/>
    <lineage>
        <taxon>Bacteria</taxon>
        <taxon>Pseudomonadati</taxon>
        <taxon>Bacteroidota</taxon>
        <taxon>Flavobacteriia</taxon>
        <taxon>Flavobacteriales</taxon>
        <taxon>Flavobacteriaceae</taxon>
        <taxon>Flavobacterium</taxon>
    </lineage>
</organism>
<accession>A0AA96J683</accession>
<dbReference type="InterPro" id="IPR050190">
    <property type="entry name" value="UPF0213_domain"/>
</dbReference>